<dbReference type="EnsemblPlants" id="evm.model.06.507">
    <property type="protein sequence ID" value="cds.evm.model.06.507"/>
    <property type="gene ID" value="evm.TU.06.507"/>
</dbReference>
<evidence type="ECO:0000256" key="1">
    <source>
        <dbReference type="SAM" id="MobiDB-lite"/>
    </source>
</evidence>
<protein>
    <recommendedName>
        <fullName evidence="2">DUF4283 domain-containing protein</fullName>
    </recommendedName>
</protein>
<feature type="region of interest" description="Disordered" evidence="1">
    <location>
        <begin position="275"/>
        <end position="303"/>
    </location>
</feature>
<keyword evidence="4" id="KW-1185">Reference proteome</keyword>
<organism evidence="3 4">
    <name type="scientific">Cannabis sativa</name>
    <name type="common">Hemp</name>
    <name type="synonym">Marijuana</name>
    <dbReference type="NCBI Taxonomy" id="3483"/>
    <lineage>
        <taxon>Eukaryota</taxon>
        <taxon>Viridiplantae</taxon>
        <taxon>Streptophyta</taxon>
        <taxon>Embryophyta</taxon>
        <taxon>Tracheophyta</taxon>
        <taxon>Spermatophyta</taxon>
        <taxon>Magnoliopsida</taxon>
        <taxon>eudicotyledons</taxon>
        <taxon>Gunneridae</taxon>
        <taxon>Pentapetalae</taxon>
        <taxon>rosids</taxon>
        <taxon>fabids</taxon>
        <taxon>Rosales</taxon>
        <taxon>Cannabaceae</taxon>
        <taxon>Cannabis</taxon>
    </lineage>
</organism>
<proteinExistence type="predicted"/>
<name>A0A803PYN0_CANSA</name>
<feature type="domain" description="DUF4283" evidence="2">
    <location>
        <begin position="90"/>
        <end position="169"/>
    </location>
</feature>
<dbReference type="PANTHER" id="PTHR33233:SF14">
    <property type="entry name" value="ENDONUCLEASE_EXONUCLEASE_PHOSPHATASE"/>
    <property type="match status" value="1"/>
</dbReference>
<dbReference type="Proteomes" id="UP000596661">
    <property type="component" value="Chromosome 6"/>
</dbReference>
<accession>A0A803PYN0</accession>
<dbReference type="InterPro" id="IPR036691">
    <property type="entry name" value="Endo/exonu/phosph_ase_sf"/>
</dbReference>
<reference evidence="3" key="2">
    <citation type="submission" date="2021-03" db="UniProtKB">
        <authorList>
            <consortium name="EnsemblPlants"/>
        </authorList>
    </citation>
    <scope>IDENTIFICATION</scope>
</reference>
<dbReference type="SUPFAM" id="SSF56219">
    <property type="entry name" value="DNase I-like"/>
    <property type="match status" value="1"/>
</dbReference>
<reference evidence="3" key="1">
    <citation type="submission" date="2018-11" db="EMBL/GenBank/DDBJ databases">
        <authorList>
            <person name="Grassa J C."/>
        </authorList>
    </citation>
    <scope>NUCLEOTIDE SEQUENCE [LARGE SCALE GENOMIC DNA]</scope>
</reference>
<dbReference type="OMA" id="MIWASAD"/>
<dbReference type="Pfam" id="PF14111">
    <property type="entry name" value="DUF4283"/>
    <property type="match status" value="1"/>
</dbReference>
<dbReference type="PANTHER" id="PTHR33233">
    <property type="entry name" value="ENDONUCLEASE/EXONUCLEASE/PHOSPHATASE"/>
    <property type="match status" value="1"/>
</dbReference>
<dbReference type="Gene3D" id="3.60.10.10">
    <property type="entry name" value="Endonuclease/exonuclease/phosphatase"/>
    <property type="match status" value="1"/>
</dbReference>
<evidence type="ECO:0000313" key="3">
    <source>
        <dbReference type="EnsemblPlants" id="cds.evm.model.06.507"/>
    </source>
</evidence>
<sequence>MAQYQEILETEFIRSGSNRSQSCAEEVEDELKLGSDNQQIPRSAKQIWETFTKEKTVNRDQRLLFTEPLIRDGIKIAQVDMEEVQEEEKYWNSIVICKILGANPPVTIFERFVKRIWGHLGVTQVSKLSMGLIMVRFNDEATRDQVVEARVVQFDRKPMIVRPWSANLNAMNLVRTVPLWIRLHDLGLQYWGTKSLNALVSTIGKPIMVDQHTKDRTRLQYARVLVEMEITDAPPRFIPYFNEFGQLQDKNVENEWLPVKCAQCSKFGHTKANCRHDEIANRRKKNSNTSKRQTNSHRRRNQRQSPIVENKILVVWRKNFARVIVVREDPQFIHCYVKMAGQSEAMNVTFVYGFNTGEERKELWEGLINLKVYAKPWVITGDFNSLFDLEDRKGGEEVNLNDIRDSTNWFAQIHMDRLIKTGSGFTWTNNQEGEKRIYSKIDHTFVNEDWNDSFPLTKAHYSWETISDHYFCVVSMTPNVDTGIKPFRYYNFWADHPDFKSEVLDNWHKQIGREGMTGLYLKLMRLKHTIKRFNRERIGDVGRNYPEAKDLYIQARNQAQEHPHDITYQQTEKEAAMTFNTQEKIMENSIVSYTNDQGETVDNFREVVEHFIKHFQSYMGSSSRPSQDLRKDWMEMGSNLNREQQLNLIKPFTSKEIKKALFSIPDSKSPGPDCYAAGFFKKMWPEIGAEFTKAIENFFMTGIMPRELHGTMITLIPKTENSTRAVEFRPIACCSTIYKCISKLLCSRLSQVLPGIVNQNQGAFVQGISIANNVMILQDLLKNYKRKNISPRCTIKVHILDHDLLKIDILLYLVEWKSPREFPRQEGTETRYHPLCKNLKIVNLSFADDLMIFCKGDLGSIQVNWLSKKESTLSNLGVPLRPTKWKEKDCGVIINKIKQRLHTWASRHLSFAARAQLIHSVLLGLRNYWMSIFILPHSVTKEVEKLCRGFLWGWNGSRSKLHVASWEKVCLPKTYGGLGLEDGGGEGVRLAGEKTLADWFP</sequence>
<dbReference type="InterPro" id="IPR025558">
    <property type="entry name" value="DUF4283"/>
</dbReference>
<dbReference type="AlphaFoldDB" id="A0A803PYN0"/>
<evidence type="ECO:0000259" key="2">
    <source>
        <dbReference type="Pfam" id="PF14111"/>
    </source>
</evidence>
<evidence type="ECO:0000313" key="4">
    <source>
        <dbReference type="Proteomes" id="UP000596661"/>
    </source>
</evidence>
<dbReference type="Gramene" id="evm.model.06.507">
    <property type="protein sequence ID" value="cds.evm.model.06.507"/>
    <property type="gene ID" value="evm.TU.06.507"/>
</dbReference>
<dbReference type="EMBL" id="UZAU01000566">
    <property type="status" value="NOT_ANNOTATED_CDS"/>
    <property type="molecule type" value="Genomic_DNA"/>
</dbReference>